<evidence type="ECO:0000256" key="4">
    <source>
        <dbReference type="ARBA" id="ARBA00022741"/>
    </source>
</evidence>
<dbReference type="GO" id="GO:0000287">
    <property type="term" value="F:magnesium ion binding"/>
    <property type="evidence" value="ECO:0007669"/>
    <property type="project" value="UniProtKB-UniRule"/>
</dbReference>
<comment type="caution">
    <text evidence="10">The sequence shown here is derived from an EMBL/GenBank/DDBJ whole genome shotgun (WGS) entry which is preliminary data.</text>
</comment>
<dbReference type="NCBIfam" id="TIGR01142">
    <property type="entry name" value="purT"/>
    <property type="match status" value="1"/>
</dbReference>
<dbReference type="InterPro" id="IPR005862">
    <property type="entry name" value="PurT"/>
</dbReference>
<dbReference type="FunFam" id="3.40.50.20:FF:000007">
    <property type="entry name" value="Formate-dependent phosphoribosylglycinamide formyltransferase"/>
    <property type="match status" value="1"/>
</dbReference>
<dbReference type="FunFam" id="3.30.470.20:FF:000027">
    <property type="entry name" value="Formate-dependent phosphoribosylglycinamide formyltransferase"/>
    <property type="match status" value="1"/>
</dbReference>
<feature type="binding site" evidence="8">
    <location>
        <position position="354"/>
    </location>
    <ligand>
        <name>N(1)-(5-phospho-beta-D-ribosyl)glycinamide</name>
        <dbReference type="ChEBI" id="CHEBI:143788"/>
    </ligand>
</feature>
<dbReference type="SUPFAM" id="SSF51246">
    <property type="entry name" value="Rudiment single hybrid motif"/>
    <property type="match status" value="1"/>
</dbReference>
<gene>
    <name evidence="8" type="primary">purT</name>
    <name evidence="10" type="ORF">ATY37_09260</name>
</gene>
<feature type="binding site" evidence="8">
    <location>
        <position position="80"/>
    </location>
    <ligand>
        <name>N(1)-(5-phospho-beta-D-ribosyl)glycinamide</name>
        <dbReference type="ChEBI" id="CHEBI:143788"/>
    </ligand>
</feature>
<keyword evidence="4 8" id="KW-0547">Nucleotide-binding</keyword>
<dbReference type="HAMAP" id="MF_01643">
    <property type="entry name" value="PurT"/>
    <property type="match status" value="1"/>
</dbReference>
<keyword evidence="6 8" id="KW-0067">ATP-binding</keyword>
<dbReference type="Gene3D" id="3.30.1490.20">
    <property type="entry name" value="ATP-grasp fold, A domain"/>
    <property type="match status" value="1"/>
</dbReference>
<dbReference type="InterPro" id="IPR011761">
    <property type="entry name" value="ATP-grasp"/>
</dbReference>
<dbReference type="InterPro" id="IPR054350">
    <property type="entry name" value="PurT/PurK_preATP-grasp"/>
</dbReference>
<dbReference type="GO" id="GO:0043815">
    <property type="term" value="F:phosphoribosylglycinamide formyltransferase 2 activity"/>
    <property type="evidence" value="ECO:0007669"/>
    <property type="project" value="UniProtKB-UniRule"/>
</dbReference>
<dbReference type="NCBIfam" id="NF006766">
    <property type="entry name" value="PRK09288.1"/>
    <property type="match status" value="1"/>
</dbReference>
<feature type="binding site" evidence="8">
    <location>
        <begin position="20"/>
        <end position="21"/>
    </location>
    <ligand>
        <name>N(1)-(5-phospho-beta-D-ribosyl)glycinamide</name>
        <dbReference type="ChEBI" id="CHEBI:143788"/>
    </ligand>
</feature>
<comment type="catalytic activity">
    <reaction evidence="8">
        <text>N(1)-(5-phospho-beta-D-ribosyl)glycinamide + formate + ATP = N(2)-formyl-N(1)-(5-phospho-beta-D-ribosyl)glycinamide + ADP + phosphate + H(+)</text>
        <dbReference type="Rhea" id="RHEA:24829"/>
        <dbReference type="ChEBI" id="CHEBI:15378"/>
        <dbReference type="ChEBI" id="CHEBI:15740"/>
        <dbReference type="ChEBI" id="CHEBI:30616"/>
        <dbReference type="ChEBI" id="CHEBI:43474"/>
        <dbReference type="ChEBI" id="CHEBI:143788"/>
        <dbReference type="ChEBI" id="CHEBI:147286"/>
        <dbReference type="ChEBI" id="CHEBI:456216"/>
        <dbReference type="EC" id="6.3.1.21"/>
    </reaction>
</comment>
<dbReference type="Gene3D" id="3.30.470.20">
    <property type="entry name" value="ATP-grasp fold, B domain"/>
    <property type="match status" value="1"/>
</dbReference>
<dbReference type="InterPro" id="IPR003135">
    <property type="entry name" value="ATP-grasp_carboxylate-amine"/>
</dbReference>
<feature type="binding site" evidence="8">
    <location>
        <begin position="361"/>
        <end position="362"/>
    </location>
    <ligand>
        <name>N(1)-(5-phospho-beta-D-ribosyl)glycinamide</name>
        <dbReference type="ChEBI" id="CHEBI:143788"/>
    </ligand>
</feature>
<accession>A0A151KQU7</accession>
<comment type="similarity">
    <text evidence="8">Belongs to the PurK/PurT family.</text>
</comment>
<dbReference type="Pfam" id="PF02222">
    <property type="entry name" value="ATP-grasp"/>
    <property type="match status" value="1"/>
</dbReference>
<feature type="binding site" evidence="8">
    <location>
        <begin position="193"/>
        <end position="196"/>
    </location>
    <ligand>
        <name>ATP</name>
        <dbReference type="ChEBI" id="CHEBI:30616"/>
    </ligand>
</feature>
<dbReference type="Proteomes" id="UP000075346">
    <property type="component" value="Unassembled WGS sequence"/>
</dbReference>
<dbReference type="EMBL" id="LOBR01000133">
    <property type="protein sequence ID" value="KYN79490.1"/>
    <property type="molecule type" value="Genomic_DNA"/>
</dbReference>
<dbReference type="EC" id="6.3.1.21" evidence="8"/>
<dbReference type="Pfam" id="PF22660">
    <property type="entry name" value="RS_preATP-grasp-like"/>
    <property type="match status" value="1"/>
</dbReference>
<keyword evidence="3 8" id="KW-0479">Metal-binding</keyword>
<dbReference type="GO" id="GO:0004644">
    <property type="term" value="F:phosphoribosylglycinamide formyltransferase activity"/>
    <property type="evidence" value="ECO:0007669"/>
    <property type="project" value="UniProtKB-UniRule"/>
</dbReference>
<dbReference type="InterPro" id="IPR048740">
    <property type="entry name" value="PurT_C"/>
</dbReference>
<dbReference type="GO" id="GO:0005524">
    <property type="term" value="F:ATP binding"/>
    <property type="evidence" value="ECO:0007669"/>
    <property type="project" value="UniProtKB-UniRule"/>
</dbReference>
<dbReference type="Gene3D" id="3.40.50.20">
    <property type="match status" value="1"/>
</dbReference>
<dbReference type="AlphaFoldDB" id="A0A151KQU7"/>
<reference evidence="11" key="1">
    <citation type="submission" date="2015-12" db="EMBL/GenBank/DDBJ databases">
        <authorList>
            <person name="Shamseldin A."/>
            <person name="Moawad H."/>
            <person name="Abd El-Rahim W.M."/>
            <person name="Sadowsky M.J."/>
        </authorList>
    </citation>
    <scope>NUCLEOTIDE SEQUENCE [LARGE SCALE GENOMIC DNA]</scope>
    <source>
        <strain evidence="11">2538-88</strain>
    </source>
</reference>
<evidence type="ECO:0000256" key="7">
    <source>
        <dbReference type="ARBA" id="ARBA00022842"/>
    </source>
</evidence>
<keyword evidence="2 8" id="KW-0436">Ligase</keyword>
<feature type="binding site" evidence="8">
    <location>
        <position position="265"/>
    </location>
    <ligand>
        <name>Mg(2+)</name>
        <dbReference type="ChEBI" id="CHEBI:18420"/>
    </ligand>
</feature>
<feature type="binding site" evidence="8">
    <location>
        <position position="153"/>
    </location>
    <ligand>
        <name>ATP</name>
        <dbReference type="ChEBI" id="CHEBI:30616"/>
    </ligand>
</feature>
<feature type="domain" description="ATP-grasp" evidence="9">
    <location>
        <begin position="117"/>
        <end position="306"/>
    </location>
</feature>
<evidence type="ECO:0000256" key="8">
    <source>
        <dbReference type="HAMAP-Rule" id="MF_01643"/>
    </source>
</evidence>
<name>A0A151KQU7_9VIBR</name>
<comment type="pathway">
    <text evidence="8">Purine metabolism; IMP biosynthesis via de novo pathway; N(2)-formyl-N(1)-(5-phospho-D-ribosyl)glycinamide from N(1)-(5-phospho-D-ribosyl)glycinamide (formate route): step 1/1.</text>
</comment>
<dbReference type="InterPro" id="IPR013815">
    <property type="entry name" value="ATP_grasp_subdomain_1"/>
</dbReference>
<feature type="binding site" evidence="8">
    <location>
        <position position="112"/>
    </location>
    <ligand>
        <name>ATP</name>
        <dbReference type="ChEBI" id="CHEBI:30616"/>
    </ligand>
</feature>
<sequence length="391" mass="42482">MFGTATREGATRVLLLGSGELGKEVAIECQRLGLEVIACDRYADAPAMQVAHRSYVLNMLDGDELEKIIKAEKPAFVVPEIEAIATDKLVELEEQGLNVVPSAKAAKLTMNREGIRRLAAEELGLVTSPYRFADNYEEFVAAVEAVNIPCVVKPVMSSSGKGQSVIKSAQDIEKAWQYAQEGGRTGAGRVIVEGFIDFDYEITLLTVRAADGVHFCAPIGHRQEDGDYRESWQPQAMSENALKAAEYAAEEVVNALGGYGIFGVELFVKGDKVIFNEVSPRPHDTGMVTMISQEMSEFALHVRAFTGMPIGKIVQYGPSASAVVLGNGKSDNIRFDGIADALEAPQTQLRLFAKPDIDGRRRLGVALTRRQSLEKAIQGAIDSAKKVKVVY</sequence>
<evidence type="ECO:0000256" key="6">
    <source>
        <dbReference type="ARBA" id="ARBA00022840"/>
    </source>
</evidence>
<dbReference type="GO" id="GO:0005829">
    <property type="term" value="C:cytosol"/>
    <property type="evidence" value="ECO:0007669"/>
    <property type="project" value="TreeGrafter"/>
</dbReference>
<comment type="subunit">
    <text evidence="1 8">Homodimer.</text>
</comment>
<dbReference type="UniPathway" id="UPA00074">
    <property type="reaction ID" value="UER00127"/>
</dbReference>
<evidence type="ECO:0000259" key="9">
    <source>
        <dbReference type="PROSITE" id="PS50975"/>
    </source>
</evidence>
<feature type="binding site" evidence="8">
    <location>
        <position position="277"/>
    </location>
    <ligand>
        <name>Mg(2+)</name>
        <dbReference type="ChEBI" id="CHEBI:18420"/>
    </ligand>
</feature>
<proteinExistence type="inferred from homology"/>
<dbReference type="InterPro" id="IPR016185">
    <property type="entry name" value="PreATP-grasp_dom_sf"/>
</dbReference>
<dbReference type="SUPFAM" id="SSF52440">
    <property type="entry name" value="PreATP-grasp domain"/>
    <property type="match status" value="1"/>
</dbReference>
<evidence type="ECO:0000256" key="3">
    <source>
        <dbReference type="ARBA" id="ARBA00022723"/>
    </source>
</evidence>
<dbReference type="PANTHER" id="PTHR43055">
    <property type="entry name" value="FORMATE-DEPENDENT PHOSPHORIBOSYLGLYCINAMIDE FORMYLTRANSFERASE"/>
    <property type="match status" value="1"/>
</dbReference>
<organism evidence="10 11">
    <name type="scientific">Vibrio cidicii</name>
    <dbReference type="NCBI Taxonomy" id="1763883"/>
    <lineage>
        <taxon>Bacteria</taxon>
        <taxon>Pseudomonadati</taxon>
        <taxon>Pseudomonadota</taxon>
        <taxon>Gammaproteobacteria</taxon>
        <taxon>Vibrionales</taxon>
        <taxon>Vibrionaceae</taxon>
        <taxon>Vibrio</taxon>
    </lineage>
</organism>
<evidence type="ECO:0000313" key="11">
    <source>
        <dbReference type="Proteomes" id="UP000075346"/>
    </source>
</evidence>
<comment type="function">
    <text evidence="8">Involved in the de novo purine biosynthesis. Catalyzes the transfer of formate to 5-phospho-ribosyl-glycinamide (GAR), producing 5-phospho-ribosyl-N-formylglycinamide (FGAR). Formate is provided by PurU via hydrolysis of 10-formyl-tetrahydrofolate.</text>
</comment>
<dbReference type="FunFam" id="3.30.1490.20:FF:000013">
    <property type="entry name" value="Formate-dependent phosphoribosylglycinamide formyltransferase"/>
    <property type="match status" value="1"/>
</dbReference>
<evidence type="ECO:0000256" key="5">
    <source>
        <dbReference type="ARBA" id="ARBA00022755"/>
    </source>
</evidence>
<evidence type="ECO:0000256" key="2">
    <source>
        <dbReference type="ARBA" id="ARBA00022598"/>
    </source>
</evidence>
<dbReference type="PANTHER" id="PTHR43055:SF1">
    <property type="entry name" value="FORMATE-DEPENDENT PHOSPHORIBOSYLGLYCINAMIDE FORMYLTRANSFERASE"/>
    <property type="match status" value="1"/>
</dbReference>
<keyword evidence="5 8" id="KW-0658">Purine biosynthesis</keyword>
<feature type="binding site" evidence="8">
    <location>
        <position position="284"/>
    </location>
    <ligand>
        <name>N(1)-(5-phospho-beta-D-ribosyl)glycinamide</name>
        <dbReference type="ChEBI" id="CHEBI:143788"/>
    </ligand>
</feature>
<dbReference type="SUPFAM" id="SSF56059">
    <property type="entry name" value="Glutathione synthetase ATP-binding domain-like"/>
    <property type="match status" value="1"/>
</dbReference>
<dbReference type="GO" id="GO:0006189">
    <property type="term" value="P:'de novo' IMP biosynthetic process"/>
    <property type="evidence" value="ECO:0007669"/>
    <property type="project" value="UniProtKB-UniRule"/>
</dbReference>
<dbReference type="RefSeq" id="WP_061898534.1">
    <property type="nucleotide sequence ID" value="NZ_LOBR01000133.1"/>
</dbReference>
<dbReference type="PROSITE" id="PS50975">
    <property type="entry name" value="ATP_GRASP"/>
    <property type="match status" value="1"/>
</dbReference>
<protein>
    <recommendedName>
        <fullName evidence="8">Formate-dependent phosphoribosylglycinamide formyltransferase</fullName>
        <ecNumber evidence="8">6.3.1.21</ecNumber>
    </recommendedName>
    <alternativeName>
        <fullName evidence="8">5'-phosphoribosylglycinamide transformylase 2</fullName>
    </alternativeName>
    <alternativeName>
        <fullName evidence="8">Formate-dependent GAR transformylase</fullName>
    </alternativeName>
    <alternativeName>
        <fullName evidence="8">GAR transformylase 2</fullName>
        <shortName evidence="8">GART 2</shortName>
    </alternativeName>
    <alternativeName>
        <fullName evidence="8">Non-folate glycinamide ribonucleotide transformylase</fullName>
    </alternativeName>
    <alternativeName>
        <fullName evidence="8">Phosphoribosylglycinamide formyltransferase 2</fullName>
    </alternativeName>
</protein>
<feature type="binding site" evidence="8">
    <location>
        <begin position="158"/>
        <end position="163"/>
    </location>
    <ligand>
        <name>ATP</name>
        <dbReference type="ChEBI" id="CHEBI:30616"/>
    </ligand>
</feature>
<dbReference type="InterPro" id="IPR011054">
    <property type="entry name" value="Rudment_hybrid_motif"/>
</dbReference>
<evidence type="ECO:0000256" key="1">
    <source>
        <dbReference type="ARBA" id="ARBA00011738"/>
    </source>
</evidence>
<dbReference type="Pfam" id="PF21244">
    <property type="entry name" value="PurT_C"/>
    <property type="match status" value="1"/>
</dbReference>
<keyword evidence="7 8" id="KW-0460">Magnesium</keyword>
<evidence type="ECO:0000313" key="10">
    <source>
        <dbReference type="EMBL" id="KYN79490.1"/>
    </source>
</evidence>
<feature type="binding site" evidence="8">
    <location>
        <position position="201"/>
    </location>
    <ligand>
        <name>ATP</name>
        <dbReference type="ChEBI" id="CHEBI:30616"/>
    </ligand>
</feature>